<dbReference type="GO" id="GO:0005886">
    <property type="term" value="C:plasma membrane"/>
    <property type="evidence" value="ECO:0007669"/>
    <property type="project" value="UniProtKB-SubCell"/>
</dbReference>
<keyword evidence="7" id="KW-0143">Chaperone</keyword>
<dbReference type="SUPFAM" id="SSF109998">
    <property type="entry name" value="Triger factor/SurA peptide-binding domain-like"/>
    <property type="match status" value="1"/>
</dbReference>
<keyword evidence="11 13" id="KW-0413">Isomerase</keyword>
<keyword evidence="2" id="KW-1003">Cell membrane</keyword>
<dbReference type="RefSeq" id="WP_073582119.1">
    <property type="nucleotide sequence ID" value="NZ_CBCSEA010000002.1"/>
</dbReference>
<dbReference type="InterPro" id="IPR046357">
    <property type="entry name" value="PPIase_dom_sf"/>
</dbReference>
<feature type="domain" description="PpiC" evidence="12">
    <location>
        <begin position="346"/>
        <end position="451"/>
    </location>
</feature>
<evidence type="ECO:0000313" key="14">
    <source>
        <dbReference type="Proteomes" id="UP000184611"/>
    </source>
</evidence>
<dbReference type="GO" id="GO:0003755">
    <property type="term" value="F:peptidyl-prolyl cis-trans isomerase activity"/>
    <property type="evidence" value="ECO:0007669"/>
    <property type="project" value="UniProtKB-KW"/>
</dbReference>
<dbReference type="Proteomes" id="UP000184611">
    <property type="component" value="Unassembled WGS sequence"/>
</dbReference>
<dbReference type="InterPro" id="IPR052029">
    <property type="entry name" value="PpiD_chaperone"/>
</dbReference>
<evidence type="ECO:0000256" key="1">
    <source>
        <dbReference type="ARBA" id="ARBA00004382"/>
    </source>
</evidence>
<evidence type="ECO:0000256" key="9">
    <source>
        <dbReference type="ARBA" id="ARBA00040743"/>
    </source>
</evidence>
<dbReference type="OrthoDB" id="9812372at2"/>
<dbReference type="Pfam" id="PF13616">
    <property type="entry name" value="Rotamase_3"/>
    <property type="match status" value="1"/>
</dbReference>
<proteinExistence type="inferred from homology"/>
<evidence type="ECO:0000256" key="3">
    <source>
        <dbReference type="ARBA" id="ARBA00022519"/>
    </source>
</evidence>
<keyword evidence="5" id="KW-1133">Transmembrane helix</keyword>
<evidence type="ECO:0000259" key="12">
    <source>
        <dbReference type="PROSITE" id="PS50198"/>
    </source>
</evidence>
<evidence type="ECO:0000256" key="11">
    <source>
        <dbReference type="PROSITE-ProRule" id="PRU00278"/>
    </source>
</evidence>
<evidence type="ECO:0000256" key="4">
    <source>
        <dbReference type="ARBA" id="ARBA00022692"/>
    </source>
</evidence>
<evidence type="ECO:0000313" key="13">
    <source>
        <dbReference type="EMBL" id="SHO72749.1"/>
    </source>
</evidence>
<dbReference type="Pfam" id="PF13623">
    <property type="entry name" value="SurA_N_2"/>
    <property type="match status" value="1"/>
</dbReference>
<comment type="subcellular location">
    <subcellularLocation>
        <location evidence="1">Cell inner membrane</location>
        <topology evidence="1">Single-pass type II membrane protein</topology>
        <orientation evidence="1">Periplasmic side</orientation>
    </subcellularLocation>
</comment>
<dbReference type="AlphaFoldDB" id="A0A1M7ZV29"/>
<evidence type="ECO:0000256" key="10">
    <source>
        <dbReference type="ARBA" id="ARBA00042775"/>
    </source>
</evidence>
<keyword evidence="3" id="KW-0997">Cell inner membrane</keyword>
<evidence type="ECO:0000256" key="6">
    <source>
        <dbReference type="ARBA" id="ARBA00023136"/>
    </source>
</evidence>
<sequence>MAVLSKIRQRTGLLILVIGFCLLAFLVGDAFQSGTFGSNANEVGSVNGTDISSQDFMQLVAMAEKQGQGMSATQALNSTWEQEVRRIILTEEFEKLGLKIGNEQLINIIKQNPNLAQNPQFLNAAGQFDENKFKESLKSLKNAPNQDQWLQWKEFEKNIERFAVEQMYNTMIKSGVYTTKSEGKFIHQMENDKVDFDYVMVPFSSINDDQAKVTDAEIIDYMKKNPKKYKSDDTRSIDFVLFENKPSKEDEDAMLNSINSVLNGGVIYNKETNTNDTIPGFKSVANVSKFVNDNSDIKFDSTYLAKKQLPIEFQEQLFNLPVGGVFGPYVYNGYQCISRMVSKKANSSARASHILLAYKGAPQSSATRTKEEAQALANDLLAQAKANPTNFPMLAIANSDDPGSKNNGGEYDNITPGQMVPQFNDFVFNNAVGTIGVVETDFGFHVIKVNEKYDAVLLGTVAQKIEPSETTMDATYTKASKFESDANENNDFAALAKKSGVEVIPATNIKAIDEFVQGLGSQREIVRWSFNSDTNTGDIKRFDVPQGFVIAKLKDKNESGLIPLDIAKQSVEPILRNQKKAELIKKKMNGTSLEKVANTSGASVLTATGITIKTPLIPNVGPEAKVVGKAFNLAAGKTSEIIEGNSGMFMIRTKSATKAPAVASYASYITQDKTQNQSYAISKAYTALKEKAEIKDNRANF</sequence>
<keyword evidence="11" id="KW-0697">Rotamase</keyword>
<dbReference type="STRING" id="416016.SAMN05443547_1088"/>
<evidence type="ECO:0000256" key="2">
    <source>
        <dbReference type="ARBA" id="ARBA00022475"/>
    </source>
</evidence>
<dbReference type="PROSITE" id="PS50198">
    <property type="entry name" value="PPIC_PPIASE_2"/>
    <property type="match status" value="1"/>
</dbReference>
<protein>
    <recommendedName>
        <fullName evidence="9">Periplasmic chaperone PpiD</fullName>
    </recommendedName>
    <alternativeName>
        <fullName evidence="10">Periplasmic folding chaperone</fullName>
    </alternativeName>
</protein>
<evidence type="ECO:0000256" key="5">
    <source>
        <dbReference type="ARBA" id="ARBA00022989"/>
    </source>
</evidence>
<organism evidence="13 14">
    <name type="scientific">Flavobacterium cucumis</name>
    <dbReference type="NCBI Taxonomy" id="416016"/>
    <lineage>
        <taxon>Bacteria</taxon>
        <taxon>Pseudomonadati</taxon>
        <taxon>Bacteroidota</taxon>
        <taxon>Flavobacteriia</taxon>
        <taxon>Flavobacteriales</taxon>
        <taxon>Flavobacteriaceae</taxon>
        <taxon>Flavobacterium</taxon>
    </lineage>
</organism>
<dbReference type="PANTHER" id="PTHR47529:SF1">
    <property type="entry name" value="PERIPLASMIC CHAPERONE PPID"/>
    <property type="match status" value="1"/>
</dbReference>
<keyword evidence="4" id="KW-0812">Transmembrane</keyword>
<evidence type="ECO:0000256" key="7">
    <source>
        <dbReference type="ARBA" id="ARBA00023186"/>
    </source>
</evidence>
<keyword evidence="6" id="KW-0472">Membrane</keyword>
<dbReference type="Gene3D" id="3.10.50.40">
    <property type="match status" value="1"/>
</dbReference>
<gene>
    <name evidence="13" type="ORF">SAMN05443547_1088</name>
</gene>
<comment type="similarity">
    <text evidence="8">Belongs to the PpiD chaperone family.</text>
</comment>
<evidence type="ECO:0000256" key="8">
    <source>
        <dbReference type="ARBA" id="ARBA00038408"/>
    </source>
</evidence>
<dbReference type="PANTHER" id="PTHR47529">
    <property type="entry name" value="PEPTIDYL-PROLYL CIS-TRANS ISOMERASE D"/>
    <property type="match status" value="1"/>
</dbReference>
<dbReference type="SUPFAM" id="SSF54534">
    <property type="entry name" value="FKBP-like"/>
    <property type="match status" value="1"/>
</dbReference>
<dbReference type="InterPro" id="IPR000297">
    <property type="entry name" value="PPIase_PpiC"/>
</dbReference>
<keyword evidence="14" id="KW-1185">Reference proteome</keyword>
<dbReference type="EMBL" id="FRYK01000001">
    <property type="protein sequence ID" value="SHO72749.1"/>
    <property type="molecule type" value="Genomic_DNA"/>
</dbReference>
<name>A0A1M7ZV29_9FLAO</name>
<accession>A0A1M7ZV29</accession>
<dbReference type="InterPro" id="IPR027304">
    <property type="entry name" value="Trigger_fact/SurA_dom_sf"/>
</dbReference>
<reference evidence="14" key="1">
    <citation type="submission" date="2016-12" db="EMBL/GenBank/DDBJ databases">
        <authorList>
            <person name="Varghese N."/>
            <person name="Submissions S."/>
        </authorList>
    </citation>
    <scope>NUCLEOTIDE SEQUENCE [LARGE SCALE GENOMIC DNA]</scope>
    <source>
        <strain evidence="14">DSM 18830</strain>
    </source>
</reference>